<dbReference type="InterPro" id="IPR016208">
    <property type="entry name" value="Ald_Oxase/xanthine_DH-like"/>
</dbReference>
<dbReference type="EMBL" id="JAAKZG010000010">
    <property type="protein sequence ID" value="NGN43579.1"/>
    <property type="molecule type" value="Genomic_DNA"/>
</dbReference>
<organism evidence="3 4">
    <name type="scientific">Mesorhizobium zhangyense</name>
    <dbReference type="NCBI Taxonomy" id="1776730"/>
    <lineage>
        <taxon>Bacteria</taxon>
        <taxon>Pseudomonadati</taxon>
        <taxon>Pseudomonadota</taxon>
        <taxon>Alphaproteobacteria</taxon>
        <taxon>Hyphomicrobiales</taxon>
        <taxon>Phyllobacteriaceae</taxon>
        <taxon>Mesorhizobium</taxon>
    </lineage>
</organism>
<feature type="domain" description="Aldehyde oxidase/xanthine dehydrogenase a/b hammerhead" evidence="2">
    <location>
        <begin position="33"/>
        <end position="144"/>
    </location>
</feature>
<name>A0A7C9RAA9_9HYPH</name>
<sequence length="762" mass="80279">MSSEIAFPSPQHRRHGSSAGQPLTRRDGVLKVTGRATYAADNHPEGMLYAVTAVSSIARGRVTALDVEAAKAHPGVVEVLTPANRPPLSHDPDDKIPPFGFRVEVLQDDTVRYVNQPIALVIAETLEAATEGAALLNPQYEVESARTGLENGERFDTPAVGVGAPSRTAYGDIDAGLAAAVRVTEADYVTPPQYHNAMEPHAVVAQWDGDRVTLDMPNQALALSCAAYAAYFGIPAGNVLIRSPFLGGGFGSKAILNGPQILAILAARMLDRPVKLALTRAQMYGPVGHRGQTWQKLRLGTDGEGRLTALHHHVLAATSSFDEFMEPAANASLPLYASPAILAEHDGLRLDTGTPGPMRAPGEASGSAVLEVAMDEAAIACGMDPLEFRLANYAETEPGTGKPFSSKSLRECYAEGAKRFGWSGRPLEPRRMRDENGFLVGWGMGTAVFHCPHFPAEARATLRADGTALVETAGADMGQGAWTALAQIAAEALGLDPDQVELHSGISSLPDGGIAGGSGHTASAGLALHNAGVDAIARLAELATADPASPLFGAGNIGVEARSGRLHRRDDEGRSESYSEILARAGQAEVVGTAKAARDPAVAEAHALFSHGAVFAEVKVDPDLGQVRVTRLVGAFAAGRIINPRLVRSQYFGGMIWGISFALQEEAVTDRRTGRIMNADLAEYHVPVNADVPSLDAILIPEDDPYVNPLGVKGVGEIGITGTVGAIANAVWHATGVRVRHFPIRLEDLLVNQRDVTSAFGN</sequence>
<evidence type="ECO:0000256" key="1">
    <source>
        <dbReference type="SAM" id="MobiDB-lite"/>
    </source>
</evidence>
<comment type="caution">
    <text evidence="3">The sequence shown here is derived from an EMBL/GenBank/DDBJ whole genome shotgun (WGS) entry which is preliminary data.</text>
</comment>
<dbReference type="RefSeq" id="WP_165119997.1">
    <property type="nucleotide sequence ID" value="NZ_JAAKZG010000010.1"/>
</dbReference>
<keyword evidence="4" id="KW-1185">Reference proteome</keyword>
<protein>
    <submittedName>
        <fullName evidence="3">Xanthine dehydrogenase family protein molybdopterin-binding subunit</fullName>
    </submittedName>
</protein>
<gene>
    <name evidence="3" type="ORF">G6N74_21140</name>
</gene>
<dbReference type="Proteomes" id="UP000481252">
    <property type="component" value="Unassembled WGS sequence"/>
</dbReference>
<dbReference type="InterPro" id="IPR000674">
    <property type="entry name" value="Ald_Oxase/Xan_DH_a/b"/>
</dbReference>
<dbReference type="Gene3D" id="3.30.365.10">
    <property type="entry name" value="Aldehyde oxidase/xanthine dehydrogenase, molybdopterin binding domain"/>
    <property type="match status" value="4"/>
</dbReference>
<accession>A0A7C9RAA9</accession>
<dbReference type="InterPro" id="IPR036856">
    <property type="entry name" value="Ald_Oxase/Xan_DH_a/b_sf"/>
</dbReference>
<proteinExistence type="predicted"/>
<dbReference type="InterPro" id="IPR037165">
    <property type="entry name" value="AldOxase/xan_DH_Mopterin-bd_sf"/>
</dbReference>
<dbReference type="Pfam" id="PF02738">
    <property type="entry name" value="MoCoBD_1"/>
    <property type="match status" value="1"/>
</dbReference>
<evidence type="ECO:0000313" key="3">
    <source>
        <dbReference type="EMBL" id="NGN43579.1"/>
    </source>
</evidence>
<dbReference type="Pfam" id="PF20256">
    <property type="entry name" value="MoCoBD_2"/>
    <property type="match status" value="1"/>
</dbReference>
<dbReference type="Gene3D" id="3.90.1170.50">
    <property type="entry name" value="Aldehyde oxidase/xanthine dehydrogenase, a/b hammerhead"/>
    <property type="match status" value="1"/>
</dbReference>
<dbReference type="PANTHER" id="PTHR11908">
    <property type="entry name" value="XANTHINE DEHYDROGENASE"/>
    <property type="match status" value="1"/>
</dbReference>
<dbReference type="GO" id="GO:0005506">
    <property type="term" value="F:iron ion binding"/>
    <property type="evidence" value="ECO:0007669"/>
    <property type="project" value="InterPro"/>
</dbReference>
<dbReference type="GO" id="GO:0016491">
    <property type="term" value="F:oxidoreductase activity"/>
    <property type="evidence" value="ECO:0007669"/>
    <property type="project" value="InterPro"/>
</dbReference>
<evidence type="ECO:0000259" key="2">
    <source>
        <dbReference type="SMART" id="SM01008"/>
    </source>
</evidence>
<dbReference type="SMART" id="SM01008">
    <property type="entry name" value="Ald_Xan_dh_C"/>
    <property type="match status" value="1"/>
</dbReference>
<evidence type="ECO:0000313" key="4">
    <source>
        <dbReference type="Proteomes" id="UP000481252"/>
    </source>
</evidence>
<reference evidence="3 4" key="1">
    <citation type="submission" date="2020-02" db="EMBL/GenBank/DDBJ databases">
        <title>Genome sequence of the type strain CGMCC 1.15528 of Mesorhizobium zhangyense.</title>
        <authorList>
            <person name="Gao J."/>
            <person name="Sun J."/>
        </authorList>
    </citation>
    <scope>NUCLEOTIDE SEQUENCE [LARGE SCALE GENOMIC DNA]</scope>
    <source>
        <strain evidence="3 4">CGMCC 1.15528</strain>
    </source>
</reference>
<dbReference type="Pfam" id="PF01315">
    <property type="entry name" value="Ald_Xan_dh_C"/>
    <property type="match status" value="1"/>
</dbReference>
<dbReference type="AlphaFoldDB" id="A0A7C9RAA9"/>
<dbReference type="PANTHER" id="PTHR11908:SF153">
    <property type="entry name" value="DEHYDROGENASE"/>
    <property type="match status" value="1"/>
</dbReference>
<dbReference type="InterPro" id="IPR008274">
    <property type="entry name" value="AldOxase/xan_DH_MoCoBD1"/>
</dbReference>
<feature type="region of interest" description="Disordered" evidence="1">
    <location>
        <begin position="1"/>
        <end position="27"/>
    </location>
</feature>
<dbReference type="SUPFAM" id="SSF54665">
    <property type="entry name" value="CO dehydrogenase molybdoprotein N-domain-like"/>
    <property type="match status" value="1"/>
</dbReference>
<dbReference type="InterPro" id="IPR046867">
    <property type="entry name" value="AldOxase/xan_DH_MoCoBD2"/>
</dbReference>
<dbReference type="SUPFAM" id="SSF56003">
    <property type="entry name" value="Molybdenum cofactor-binding domain"/>
    <property type="match status" value="1"/>
</dbReference>